<comment type="caution">
    <text evidence="7">The sequence shown here is derived from an EMBL/GenBank/DDBJ whole genome shotgun (WGS) entry which is preliminary data.</text>
</comment>
<dbReference type="InterPro" id="IPR044068">
    <property type="entry name" value="CB"/>
</dbReference>
<dbReference type="EMBL" id="QUSK01000013">
    <property type="protein sequence ID" value="RGD76386.1"/>
    <property type="molecule type" value="Genomic_DNA"/>
</dbReference>
<dbReference type="PANTHER" id="PTHR30349:SF64">
    <property type="entry name" value="PROPHAGE INTEGRASE INTD-RELATED"/>
    <property type="match status" value="1"/>
</dbReference>
<dbReference type="InterPro" id="IPR013762">
    <property type="entry name" value="Integrase-like_cat_sf"/>
</dbReference>
<evidence type="ECO:0000313" key="8">
    <source>
        <dbReference type="Proteomes" id="UP000260721"/>
    </source>
</evidence>
<evidence type="ECO:0000256" key="3">
    <source>
        <dbReference type="ARBA" id="ARBA00023172"/>
    </source>
</evidence>
<organism evidence="7 8">
    <name type="scientific">Faecalicoccus pleomorphus</name>
    <dbReference type="NCBI Taxonomy" id="1323"/>
    <lineage>
        <taxon>Bacteria</taxon>
        <taxon>Bacillati</taxon>
        <taxon>Bacillota</taxon>
        <taxon>Erysipelotrichia</taxon>
        <taxon>Erysipelotrichales</taxon>
        <taxon>Erysipelotrichaceae</taxon>
        <taxon>Faecalicoccus</taxon>
    </lineage>
</organism>
<keyword evidence="2 4" id="KW-0238">DNA-binding</keyword>
<feature type="domain" description="Tyr recombinase" evidence="5">
    <location>
        <begin position="205"/>
        <end position="391"/>
    </location>
</feature>
<dbReference type="GO" id="GO:0015074">
    <property type="term" value="P:DNA integration"/>
    <property type="evidence" value="ECO:0007669"/>
    <property type="project" value="InterPro"/>
</dbReference>
<dbReference type="AlphaFoldDB" id="A0A3E3E4A0"/>
<dbReference type="InterPro" id="IPR010998">
    <property type="entry name" value="Integrase_recombinase_N"/>
</dbReference>
<keyword evidence="3" id="KW-0233">DNA recombination</keyword>
<evidence type="ECO:0000256" key="2">
    <source>
        <dbReference type="ARBA" id="ARBA00023125"/>
    </source>
</evidence>
<dbReference type="PROSITE" id="PS51900">
    <property type="entry name" value="CB"/>
    <property type="match status" value="1"/>
</dbReference>
<sequence>MTECRYTTYLQYRKSLSTTIYAFSVPILPNLDMKRKDGYDMSITKRIHNGKPQYRYQVGYTDLFGNYKRKSSKWYDSKKECKKAESEFRTNLFLQKTGYTFEEIAENYIEYTGKYNTQQTINEKRSELKNHLSALLNDQIDDITAAKIKLVMDQECIQKLSTSRKNRILGLINSIFKHGQIFYGLKYNPCDQIPRYRKTSEEKMKKMNIYTPKEFNAFLEHIPATRKIYKDLFYVLYWTGMRLNEANSLTFNDIQVNKINLYRQWKDGTWAPLKTDGSVRKIPIDHDIYMVFEQLKKYYQDYPGFSEDWFCFGGYKQLSYTSIERAKDEAVEASGLHYIRIHDFRHSHASNLIEAGVNMYKISKRLGHSSISITMDRYGHLIDEDGDEILSAIKNKK</sequence>
<protein>
    <submittedName>
        <fullName evidence="7">Site-specific integrase</fullName>
    </submittedName>
</protein>
<dbReference type="Pfam" id="PF00589">
    <property type="entry name" value="Phage_integrase"/>
    <property type="match status" value="1"/>
</dbReference>
<dbReference type="PANTHER" id="PTHR30349">
    <property type="entry name" value="PHAGE INTEGRASE-RELATED"/>
    <property type="match status" value="1"/>
</dbReference>
<dbReference type="Gene3D" id="1.10.150.130">
    <property type="match status" value="1"/>
</dbReference>
<proteinExistence type="inferred from homology"/>
<accession>A0A3E3E4A0</accession>
<evidence type="ECO:0000259" key="6">
    <source>
        <dbReference type="PROSITE" id="PS51900"/>
    </source>
</evidence>
<dbReference type="SUPFAM" id="SSF56349">
    <property type="entry name" value="DNA breaking-rejoining enzymes"/>
    <property type="match status" value="1"/>
</dbReference>
<dbReference type="Gene3D" id="1.10.443.10">
    <property type="entry name" value="Intergrase catalytic core"/>
    <property type="match status" value="1"/>
</dbReference>
<feature type="domain" description="Core-binding (CB)" evidence="6">
    <location>
        <begin position="99"/>
        <end position="180"/>
    </location>
</feature>
<dbReference type="CDD" id="cd01189">
    <property type="entry name" value="INT_ICEBs1_C_like"/>
    <property type="match status" value="1"/>
</dbReference>
<dbReference type="GO" id="GO:0006310">
    <property type="term" value="P:DNA recombination"/>
    <property type="evidence" value="ECO:0007669"/>
    <property type="project" value="UniProtKB-KW"/>
</dbReference>
<dbReference type="InterPro" id="IPR002104">
    <property type="entry name" value="Integrase_catalytic"/>
</dbReference>
<dbReference type="Pfam" id="PF14657">
    <property type="entry name" value="Arm-DNA-bind_4"/>
    <property type="match status" value="1"/>
</dbReference>
<name>A0A3E3E4A0_9FIRM</name>
<dbReference type="PROSITE" id="PS51898">
    <property type="entry name" value="TYR_RECOMBINASE"/>
    <property type="match status" value="1"/>
</dbReference>
<dbReference type="GO" id="GO:0003677">
    <property type="term" value="F:DNA binding"/>
    <property type="evidence" value="ECO:0007669"/>
    <property type="project" value="UniProtKB-UniRule"/>
</dbReference>
<dbReference type="InterPro" id="IPR011010">
    <property type="entry name" value="DNA_brk_join_enz"/>
</dbReference>
<dbReference type="Proteomes" id="UP000260721">
    <property type="component" value="Unassembled WGS sequence"/>
</dbReference>
<dbReference type="InterPro" id="IPR028259">
    <property type="entry name" value="AP2-like_int_N"/>
</dbReference>
<reference evidence="7 8" key="1">
    <citation type="submission" date="2018-08" db="EMBL/GenBank/DDBJ databases">
        <title>A genome reference for cultivated species of the human gut microbiota.</title>
        <authorList>
            <person name="Zou Y."/>
            <person name="Xue W."/>
            <person name="Luo G."/>
        </authorList>
    </citation>
    <scope>NUCLEOTIDE SEQUENCE [LARGE SCALE GENOMIC DNA]</scope>
    <source>
        <strain evidence="7 8">TF08-11</strain>
    </source>
</reference>
<evidence type="ECO:0000313" key="7">
    <source>
        <dbReference type="EMBL" id="RGD76386.1"/>
    </source>
</evidence>
<evidence type="ECO:0000256" key="4">
    <source>
        <dbReference type="PROSITE-ProRule" id="PRU01248"/>
    </source>
</evidence>
<gene>
    <name evidence="7" type="ORF">DXC78_06770</name>
</gene>
<evidence type="ECO:0000256" key="1">
    <source>
        <dbReference type="ARBA" id="ARBA00008857"/>
    </source>
</evidence>
<dbReference type="InterPro" id="IPR050090">
    <property type="entry name" value="Tyrosine_recombinase_XerCD"/>
</dbReference>
<evidence type="ECO:0000259" key="5">
    <source>
        <dbReference type="PROSITE" id="PS51898"/>
    </source>
</evidence>
<comment type="similarity">
    <text evidence="1">Belongs to the 'phage' integrase family.</text>
</comment>